<dbReference type="GeneID" id="106525850"/>
<evidence type="ECO:0000256" key="1">
    <source>
        <dbReference type="ARBA" id="ARBA00004141"/>
    </source>
</evidence>
<dbReference type="InParanoid" id="A0A2I4C6Q7"/>
<dbReference type="PANTHER" id="PTHR31548:SF5">
    <property type="entry name" value="CLARIN-2"/>
    <property type="match status" value="1"/>
</dbReference>
<feature type="transmembrane region" description="Helical" evidence="6">
    <location>
        <begin position="137"/>
        <end position="160"/>
    </location>
</feature>
<name>A0A2I4C6Q7_AUSLI</name>
<evidence type="ECO:0000256" key="3">
    <source>
        <dbReference type="ARBA" id="ARBA00022692"/>
    </source>
</evidence>
<dbReference type="CTD" id="645104"/>
<comment type="subcellular location">
    <subcellularLocation>
        <location evidence="1">Membrane</location>
        <topology evidence="1">Multi-pass membrane protein</topology>
    </subcellularLocation>
</comment>
<evidence type="ECO:0000313" key="7">
    <source>
        <dbReference type="Proteomes" id="UP000192220"/>
    </source>
</evidence>
<dbReference type="GO" id="GO:0007605">
    <property type="term" value="P:sensory perception of sound"/>
    <property type="evidence" value="ECO:0007669"/>
    <property type="project" value="UniProtKB-ARBA"/>
</dbReference>
<accession>A0A2I4C6Q7</accession>
<evidence type="ECO:0000256" key="6">
    <source>
        <dbReference type="SAM" id="Phobius"/>
    </source>
</evidence>
<proteinExistence type="inferred from homology"/>
<evidence type="ECO:0000256" key="4">
    <source>
        <dbReference type="ARBA" id="ARBA00022989"/>
    </source>
</evidence>
<dbReference type="RefSeq" id="XP_013875670.1">
    <property type="nucleotide sequence ID" value="XM_014020216.1"/>
</dbReference>
<evidence type="ECO:0000256" key="2">
    <source>
        <dbReference type="ARBA" id="ARBA00005787"/>
    </source>
</evidence>
<dbReference type="FunCoup" id="A0A2I4C6Q7">
    <property type="interactions" value="611"/>
</dbReference>
<dbReference type="GO" id="GO:0016020">
    <property type="term" value="C:membrane"/>
    <property type="evidence" value="ECO:0007669"/>
    <property type="project" value="UniProtKB-SubCell"/>
</dbReference>
<sequence>MPSPWKRVTFSAASVLCTGSVVLLVVALSTERWVTGRILCQTGVDIVNASHPELDQFVGDIYYGLFQGGKTKKCGLGSRRSKIYIFPNLVQTLNGGLHMMVILFLLVAIGFALVSLSFSIYNARKVPYQSIKGHKGLYLWNLIAGISFFGALGVLCFLSAMRHHGLTERVANYKENLFSLVILDDSLDWSFWLGVGSVGTHIAVCGVVAMSRVKLPKPEIKKPEEPTVSAVDLLY</sequence>
<feature type="transmembrane region" description="Helical" evidence="6">
    <location>
        <begin position="96"/>
        <end position="116"/>
    </location>
</feature>
<dbReference type="PANTHER" id="PTHR31548">
    <property type="entry name" value="CLARIN"/>
    <property type="match status" value="1"/>
</dbReference>
<feature type="transmembrane region" description="Helical" evidence="6">
    <location>
        <begin position="189"/>
        <end position="211"/>
    </location>
</feature>
<dbReference type="Pfam" id="PF25807">
    <property type="entry name" value="Clarin-2"/>
    <property type="match status" value="1"/>
</dbReference>
<dbReference type="Proteomes" id="UP000192220">
    <property type="component" value="Unplaced"/>
</dbReference>
<reference evidence="8" key="1">
    <citation type="submission" date="2025-08" db="UniProtKB">
        <authorList>
            <consortium name="RefSeq"/>
        </authorList>
    </citation>
    <scope>IDENTIFICATION</scope>
    <source>
        <strain evidence="8">Quisiro</strain>
        <tissue evidence="8">Liver</tissue>
    </source>
</reference>
<keyword evidence="5 6" id="KW-0472">Membrane</keyword>
<keyword evidence="4 6" id="KW-1133">Transmembrane helix</keyword>
<keyword evidence="7" id="KW-1185">Reference proteome</keyword>
<keyword evidence="3 6" id="KW-0812">Transmembrane</keyword>
<comment type="similarity">
    <text evidence="2">Belongs to the clarin family.</text>
</comment>
<protein>
    <submittedName>
        <fullName evidence="8">Clarin-2 isoform X1</fullName>
    </submittedName>
</protein>
<dbReference type="KEGG" id="alim:106525850"/>
<evidence type="ECO:0000256" key="5">
    <source>
        <dbReference type="ARBA" id="ARBA00023136"/>
    </source>
</evidence>
<evidence type="ECO:0000313" key="8">
    <source>
        <dbReference type="RefSeq" id="XP_013875670.1"/>
    </source>
</evidence>
<dbReference type="OrthoDB" id="10012538at2759"/>
<dbReference type="Gene3D" id="1.20.140.150">
    <property type="match status" value="1"/>
</dbReference>
<gene>
    <name evidence="8" type="primary">clrn2</name>
</gene>
<dbReference type="InterPro" id="IPR026748">
    <property type="entry name" value="Clarin"/>
</dbReference>
<dbReference type="AlphaFoldDB" id="A0A2I4C6Q7"/>
<organism evidence="7 8">
    <name type="scientific">Austrofundulus limnaeus</name>
    <name type="common">Annual killifish</name>
    <dbReference type="NCBI Taxonomy" id="52670"/>
    <lineage>
        <taxon>Eukaryota</taxon>
        <taxon>Metazoa</taxon>
        <taxon>Chordata</taxon>
        <taxon>Craniata</taxon>
        <taxon>Vertebrata</taxon>
        <taxon>Euteleostomi</taxon>
        <taxon>Actinopterygii</taxon>
        <taxon>Neopterygii</taxon>
        <taxon>Teleostei</taxon>
        <taxon>Neoteleostei</taxon>
        <taxon>Acanthomorphata</taxon>
        <taxon>Ovalentaria</taxon>
        <taxon>Atherinomorphae</taxon>
        <taxon>Cyprinodontiformes</taxon>
        <taxon>Rivulidae</taxon>
        <taxon>Austrofundulus</taxon>
    </lineage>
</organism>